<dbReference type="Proteomes" id="UP000830671">
    <property type="component" value="Chromosome 5"/>
</dbReference>
<feature type="region of interest" description="Disordered" evidence="1">
    <location>
        <begin position="78"/>
        <end position="101"/>
    </location>
</feature>
<accession>A0A9Q8SX64</accession>
<dbReference type="KEGG" id="clup:CLUP02_10339"/>
<reference evidence="3" key="1">
    <citation type="journal article" date="2021" name="Mol. Plant Microbe Interact.">
        <title>Complete Genome Sequence of the Plant-Pathogenic Fungus Colletotrichum lupini.</title>
        <authorList>
            <person name="Baroncelli R."/>
            <person name="Pensec F."/>
            <person name="Da Lio D."/>
            <person name="Boufleur T."/>
            <person name="Vicente I."/>
            <person name="Sarrocco S."/>
            <person name="Picot A."/>
            <person name="Baraldi E."/>
            <person name="Sukno S."/>
            <person name="Thon M."/>
            <person name="Le Floch G."/>
        </authorList>
    </citation>
    <scope>NUCLEOTIDE SEQUENCE</scope>
    <source>
        <strain evidence="3">IMI 504893</strain>
    </source>
</reference>
<dbReference type="EMBL" id="CP019477">
    <property type="protein sequence ID" value="UQC84843.1"/>
    <property type="molecule type" value="Genomic_DNA"/>
</dbReference>
<proteinExistence type="predicted"/>
<protein>
    <recommendedName>
        <fullName evidence="5">Secreted protein</fullName>
    </recommendedName>
</protein>
<dbReference type="GeneID" id="73344325"/>
<name>A0A9Q8SX64_9PEZI</name>
<feature type="signal peptide" evidence="2">
    <location>
        <begin position="1"/>
        <end position="18"/>
    </location>
</feature>
<evidence type="ECO:0000256" key="1">
    <source>
        <dbReference type="SAM" id="MobiDB-lite"/>
    </source>
</evidence>
<organism evidence="3 4">
    <name type="scientific">Colletotrichum lupini</name>
    <dbReference type="NCBI Taxonomy" id="145971"/>
    <lineage>
        <taxon>Eukaryota</taxon>
        <taxon>Fungi</taxon>
        <taxon>Dikarya</taxon>
        <taxon>Ascomycota</taxon>
        <taxon>Pezizomycotina</taxon>
        <taxon>Sordariomycetes</taxon>
        <taxon>Hypocreomycetidae</taxon>
        <taxon>Glomerellales</taxon>
        <taxon>Glomerellaceae</taxon>
        <taxon>Colletotrichum</taxon>
        <taxon>Colletotrichum acutatum species complex</taxon>
    </lineage>
</organism>
<evidence type="ECO:0000256" key="2">
    <source>
        <dbReference type="SAM" id="SignalP"/>
    </source>
</evidence>
<feature type="chain" id="PRO_5040314622" description="Secreted protein" evidence="2">
    <location>
        <begin position="19"/>
        <end position="221"/>
    </location>
</feature>
<keyword evidence="2" id="KW-0732">Signal</keyword>
<dbReference type="RefSeq" id="XP_049146460.1">
    <property type="nucleotide sequence ID" value="XM_049289315.1"/>
</dbReference>
<gene>
    <name evidence="3" type="ORF">CLUP02_10339</name>
</gene>
<keyword evidence="4" id="KW-1185">Reference proteome</keyword>
<evidence type="ECO:0000313" key="4">
    <source>
        <dbReference type="Proteomes" id="UP000830671"/>
    </source>
</evidence>
<evidence type="ECO:0000313" key="3">
    <source>
        <dbReference type="EMBL" id="UQC84843.1"/>
    </source>
</evidence>
<dbReference type="AlphaFoldDB" id="A0A9Q8SX64"/>
<feature type="compositionally biased region" description="Basic and acidic residues" evidence="1">
    <location>
        <begin position="78"/>
        <end position="96"/>
    </location>
</feature>
<evidence type="ECO:0008006" key="5">
    <source>
        <dbReference type="Google" id="ProtNLM"/>
    </source>
</evidence>
<sequence length="221" mass="25353">MTALHLAPLFLSYLHSDAITACCYSSLRPPRCLPLKWRPCYAVQAFPIHWVGRVNKSVSELWVSWGLADMRLGRSGSDLRHERRDTDAHERDETERQSQNGNMTVRLVINRGYYTWPRLFFGMWQRSQTRSFRDIAAISYQTWGETLRGTMGWGPVCQPERAESYDRHLVTLPINPMPKTVVGDRTPARPIPFEGVPCIFSSNLHVPPCPTPLNTHVHTHS</sequence>